<dbReference type="Gene3D" id="3.40.50.1820">
    <property type="entry name" value="alpha/beta hydrolase"/>
    <property type="match status" value="1"/>
</dbReference>
<proteinExistence type="predicted"/>
<comment type="caution">
    <text evidence="2">The sequence shown here is derived from an EMBL/GenBank/DDBJ whole genome shotgun (WGS) entry which is preliminary data.</text>
</comment>
<evidence type="ECO:0000313" key="2">
    <source>
        <dbReference type="EMBL" id="MCA4706132.1"/>
    </source>
</evidence>
<sequence length="280" mass="32658">MNNPFPNISIKKILFLHGFTSGGNCDIAHTLIDALQGEVEVVSPDLPLHPTDALEFVRHLCVTEKPDLIVGSSCGAFYAQQVVRTEGIPALLINPFFMMSEFLEPRIGTHAYKCKREDGVQTFEVTPELIKEFMQIEQHQFDLYDDFNKDRAWGLFGTQDHLAHFKTKFSEYYSTIRTFDGGHTIEPQNVRSVLAPMIKEMLATVHPLHERYFRHFKGNLYRMWHIALDSETMERKVVYQALYGEHGYWCRPEKMFFEVIERDGKRIPRFHEIDKNEVEQ</sequence>
<dbReference type="PANTHER" id="PTHR35602:SF3">
    <property type="entry name" value="ESTERASE YQIA"/>
    <property type="match status" value="1"/>
</dbReference>
<dbReference type="InterPro" id="IPR037135">
    <property type="entry name" value="DUF1653-like_dom_sf"/>
</dbReference>
<dbReference type="SUPFAM" id="SSF53474">
    <property type="entry name" value="alpha/beta-Hydrolases"/>
    <property type="match status" value="1"/>
</dbReference>
<dbReference type="Pfam" id="PF05728">
    <property type="entry name" value="UPF0227"/>
    <property type="match status" value="1"/>
</dbReference>
<dbReference type="PANTHER" id="PTHR35602">
    <property type="entry name" value="ESTERASE YQIA-RELATED"/>
    <property type="match status" value="1"/>
</dbReference>
<name>A0AAW4SZX6_9BACE</name>
<dbReference type="InterPro" id="IPR029058">
    <property type="entry name" value="AB_hydrolase_fold"/>
</dbReference>
<evidence type="ECO:0000259" key="1">
    <source>
        <dbReference type="Pfam" id="PF07866"/>
    </source>
</evidence>
<dbReference type="InterPro" id="IPR008886">
    <property type="entry name" value="UPF0227/Esterase_YqiA"/>
</dbReference>
<evidence type="ECO:0000313" key="3">
    <source>
        <dbReference type="Proteomes" id="UP001198461"/>
    </source>
</evidence>
<dbReference type="Proteomes" id="UP001198461">
    <property type="component" value="Unassembled WGS sequence"/>
</dbReference>
<feature type="domain" description="DUF1653" evidence="1">
    <location>
        <begin position="212"/>
        <end position="271"/>
    </location>
</feature>
<dbReference type="InterPro" id="IPR023387">
    <property type="entry name" value="DUF1653-like_dom"/>
</dbReference>
<gene>
    <name evidence="2" type="ORF">LD004_21240</name>
</gene>
<accession>A0AAW4SZX6</accession>
<dbReference type="Gene3D" id="2.30.30.320">
    <property type="entry name" value="DUF1653-like domain"/>
    <property type="match status" value="1"/>
</dbReference>
<dbReference type="EMBL" id="JAIWYE010000037">
    <property type="protein sequence ID" value="MCA4706132.1"/>
    <property type="molecule type" value="Genomic_DNA"/>
</dbReference>
<dbReference type="AlphaFoldDB" id="A0AAW4SZX6"/>
<protein>
    <submittedName>
        <fullName evidence="2">DUF1653 domain-containing protein</fullName>
    </submittedName>
</protein>
<reference evidence="2" key="1">
    <citation type="submission" date="2023-08" db="EMBL/GenBank/DDBJ databases">
        <title>Mucin Metabolism Genes Underlie the Key Renovations of Bacteroides xylanisolvens Genomes in Captive Great Apes.</title>
        <authorList>
            <person name="Nishida A.H."/>
        </authorList>
    </citation>
    <scope>NUCLEOTIDE SEQUENCE</scope>
    <source>
        <strain evidence="2">P13.H9</strain>
    </source>
</reference>
<dbReference type="RefSeq" id="WP_225451142.1">
    <property type="nucleotide sequence ID" value="NZ_JAIWXB010000037.1"/>
</dbReference>
<dbReference type="Pfam" id="PF07866">
    <property type="entry name" value="DUF1653"/>
    <property type="match status" value="1"/>
</dbReference>
<organism evidence="2 3">
    <name type="scientific">Bacteroides xylanisolvens</name>
    <dbReference type="NCBI Taxonomy" id="371601"/>
    <lineage>
        <taxon>Bacteria</taxon>
        <taxon>Pseudomonadati</taxon>
        <taxon>Bacteroidota</taxon>
        <taxon>Bacteroidia</taxon>
        <taxon>Bacteroidales</taxon>
        <taxon>Bacteroidaceae</taxon>
        <taxon>Bacteroides</taxon>
    </lineage>
</organism>